<name>A0A8D5UHM2_9BACL</name>
<reference evidence="2" key="1">
    <citation type="journal article" date="2013" name="Int. J. Syst. Evol. Microbiol.">
        <title>Polycladomyces abyssicola gen. nov., sp. nov., a thermophilic filamentous bacterium isolated from hemipelagic sediment.</title>
        <authorList>
            <person name="Tsubouchi T."/>
            <person name="Shimane Y."/>
            <person name="Mori K."/>
            <person name="Usui K."/>
            <person name="Hiraki T."/>
            <person name="Tame A."/>
            <person name="Uematsu K."/>
            <person name="Maruyama T."/>
            <person name="Hatada Y."/>
        </authorList>
    </citation>
    <scope>NUCLEOTIDE SEQUENCE</scope>
    <source>
        <strain evidence="2">JIR-001</strain>
    </source>
</reference>
<keyword evidence="3" id="KW-1185">Reference proteome</keyword>
<dbReference type="AlphaFoldDB" id="A0A8D5UHM2"/>
<accession>A0A8D5UHM2</accession>
<evidence type="ECO:0000256" key="1">
    <source>
        <dbReference type="SAM" id="MobiDB-lite"/>
    </source>
</evidence>
<proteinExistence type="predicted"/>
<evidence type="ECO:0000313" key="2">
    <source>
        <dbReference type="EMBL" id="BCU83314.1"/>
    </source>
</evidence>
<gene>
    <name evidence="2" type="ORF">JIR001_30970</name>
</gene>
<feature type="region of interest" description="Disordered" evidence="1">
    <location>
        <begin position="54"/>
        <end position="75"/>
    </location>
</feature>
<evidence type="ECO:0000313" key="3">
    <source>
        <dbReference type="Proteomes" id="UP000677436"/>
    </source>
</evidence>
<organism evidence="2 3">
    <name type="scientific">Polycladomyces abyssicola</name>
    <dbReference type="NCBI Taxonomy" id="1125966"/>
    <lineage>
        <taxon>Bacteria</taxon>
        <taxon>Bacillati</taxon>
        <taxon>Bacillota</taxon>
        <taxon>Bacilli</taxon>
        <taxon>Bacillales</taxon>
        <taxon>Thermoactinomycetaceae</taxon>
        <taxon>Polycladomyces</taxon>
    </lineage>
</organism>
<dbReference type="EMBL" id="AP024601">
    <property type="protein sequence ID" value="BCU83314.1"/>
    <property type="molecule type" value="Genomic_DNA"/>
</dbReference>
<protein>
    <submittedName>
        <fullName evidence="2">Uncharacterized protein</fullName>
    </submittedName>
</protein>
<dbReference type="Proteomes" id="UP000677436">
    <property type="component" value="Chromosome"/>
</dbReference>
<reference evidence="2" key="2">
    <citation type="journal article" date="2021" name="Microbiol. Resour. Announc.">
        <title>Complete Genome Sequence of Polycladomyces abyssicola JIR-001T, Isolated from Hemipelagic Sediment in Deep Seawater.</title>
        <authorList>
            <person name="Tsubouchi T."/>
            <person name="Kaneko Y."/>
        </authorList>
    </citation>
    <scope>NUCLEOTIDE SEQUENCE</scope>
    <source>
        <strain evidence="2">JIR-001</strain>
    </source>
</reference>
<sequence length="75" mass="8392">MSLNRFLNLVNVVPSIFPSKRSKALYTIAGTVSPFFGYDARSIDPVESWHESQSTEEVGIFREPATISTRDRSKG</sequence>
<dbReference type="KEGG" id="pabs:JIR001_30970"/>